<dbReference type="Proteomes" id="UP001201273">
    <property type="component" value="Unassembled WGS sequence"/>
</dbReference>
<dbReference type="RefSeq" id="WP_233052759.1">
    <property type="nucleotide sequence ID" value="NZ_JAIMJA010000009.1"/>
</dbReference>
<dbReference type="InterPro" id="IPR000808">
    <property type="entry name" value="Mrp-like_CS"/>
</dbReference>
<dbReference type="PROSITE" id="PS01215">
    <property type="entry name" value="MRP"/>
    <property type="match status" value="1"/>
</dbReference>
<dbReference type="InterPro" id="IPR033756">
    <property type="entry name" value="YlxH/NBP35"/>
</dbReference>
<dbReference type="EMBL" id="JAIMJA010000009">
    <property type="protein sequence ID" value="MCE2595269.1"/>
    <property type="molecule type" value="Genomic_DNA"/>
</dbReference>
<protein>
    <recommendedName>
        <fullName evidence="6">Iron-sulfur cluster carrier protein</fullName>
    </recommendedName>
</protein>
<comment type="caution">
    <text evidence="7">The sequence shown here is derived from an EMBL/GenBank/DDBJ whole genome shotgun (WGS) entry which is preliminary data.</text>
</comment>
<evidence type="ECO:0000256" key="4">
    <source>
        <dbReference type="ARBA" id="ARBA00023004"/>
    </source>
</evidence>
<dbReference type="NCBIfam" id="NF008669">
    <property type="entry name" value="PRK11670.1"/>
    <property type="match status" value="1"/>
</dbReference>
<keyword evidence="4 6" id="KW-0408">Iron</keyword>
<dbReference type="CDD" id="cd02037">
    <property type="entry name" value="Mrp_NBP35"/>
    <property type="match status" value="1"/>
</dbReference>
<dbReference type="Pfam" id="PF10609">
    <property type="entry name" value="ParA"/>
    <property type="match status" value="1"/>
</dbReference>
<keyword evidence="6" id="KW-0378">Hydrolase</keyword>
<dbReference type="SUPFAM" id="SSF52540">
    <property type="entry name" value="P-loop containing nucleoside triphosphate hydrolases"/>
    <property type="match status" value="1"/>
</dbReference>
<keyword evidence="3 6" id="KW-0067">ATP-binding</keyword>
<dbReference type="PANTHER" id="PTHR42961">
    <property type="entry name" value="IRON-SULFUR PROTEIN NUBPL"/>
    <property type="match status" value="1"/>
</dbReference>
<evidence type="ECO:0000256" key="5">
    <source>
        <dbReference type="ARBA" id="ARBA00023014"/>
    </source>
</evidence>
<sequence length="351" mass="36890">MNGKLDKAIAVLAASGGNDLIQTLQSRGAFKLHDGVLTLRLPFYAPAWFNSLQAKTQVKLAALGITLHCTSQVATLQSNIANPIAGIKNVLVVASGKGGVGKSTVSVNLALALAAKGAKVGILDADIYGPSMPLMLGQSDARPESHDGKTMLPIKAHGVVANSIGFLVDKNDATVWRGPMASKALAQILRETQWGELDYLVVDMPPGTGDIQLTMAQQVPVTSALIVTTPQNVALADATKGINMFAKVNVPVVGLVENMSMHVCSQCGHEEAIFDQGGGVKLADAHNSECLAQLPLHRQYREDTDAGTPTVTKSVDSPLSQAYLELAEKVAIKLYVDCPLGVQTIPIVSVN</sequence>
<dbReference type="InterPro" id="IPR044304">
    <property type="entry name" value="NUBPL-like"/>
</dbReference>
<dbReference type="InterPro" id="IPR027417">
    <property type="entry name" value="P-loop_NTPase"/>
</dbReference>
<keyword evidence="8" id="KW-1185">Reference proteome</keyword>
<accession>A0ABS8W8E1</accession>
<dbReference type="InterPro" id="IPR019591">
    <property type="entry name" value="Mrp/NBP35_ATP-bd"/>
</dbReference>
<evidence type="ECO:0000256" key="2">
    <source>
        <dbReference type="ARBA" id="ARBA00022741"/>
    </source>
</evidence>
<evidence type="ECO:0000256" key="3">
    <source>
        <dbReference type="ARBA" id="ARBA00022840"/>
    </source>
</evidence>
<dbReference type="PANTHER" id="PTHR42961:SF2">
    <property type="entry name" value="IRON-SULFUR PROTEIN NUBPL"/>
    <property type="match status" value="1"/>
</dbReference>
<feature type="binding site" evidence="6">
    <location>
        <begin position="96"/>
        <end position="103"/>
    </location>
    <ligand>
        <name>ATP</name>
        <dbReference type="ChEBI" id="CHEBI:30616"/>
    </ligand>
</feature>
<comment type="similarity">
    <text evidence="6">Belongs to the Mrp/NBP35 ATP-binding proteins family.</text>
</comment>
<organism evidence="7 8">
    <name type="scientific">Motilimonas cestriensis</name>
    <dbReference type="NCBI Taxonomy" id="2742685"/>
    <lineage>
        <taxon>Bacteria</taxon>
        <taxon>Pseudomonadati</taxon>
        <taxon>Pseudomonadota</taxon>
        <taxon>Gammaproteobacteria</taxon>
        <taxon>Alteromonadales</taxon>
        <taxon>Alteromonadales genera incertae sedis</taxon>
        <taxon>Motilimonas</taxon>
    </lineage>
</organism>
<name>A0ABS8W8E1_9GAMM</name>
<comment type="subunit">
    <text evidence="6">Homodimer.</text>
</comment>
<dbReference type="HAMAP" id="MF_02040">
    <property type="entry name" value="Mrp_NBP35"/>
    <property type="match status" value="1"/>
</dbReference>
<keyword evidence="2 6" id="KW-0547">Nucleotide-binding</keyword>
<proteinExistence type="inferred from homology"/>
<comment type="function">
    <text evidence="6">Binds and transfers iron-sulfur (Fe-S) clusters to target apoproteins. Can hydrolyze ATP.</text>
</comment>
<evidence type="ECO:0000256" key="1">
    <source>
        <dbReference type="ARBA" id="ARBA00022723"/>
    </source>
</evidence>
<dbReference type="Gene3D" id="3.40.50.300">
    <property type="entry name" value="P-loop containing nucleotide triphosphate hydrolases"/>
    <property type="match status" value="1"/>
</dbReference>
<evidence type="ECO:0000256" key="6">
    <source>
        <dbReference type="HAMAP-Rule" id="MF_02040"/>
    </source>
</evidence>
<gene>
    <name evidence="7" type="primary">apbC</name>
    <name evidence="7" type="ORF">K6Y31_10625</name>
</gene>
<reference evidence="7 8" key="1">
    <citation type="journal article" date="2022" name="Environ. Microbiol. Rep.">
        <title>Eco-phylogenetic analyses reveal divergent evolution of vitamin B12 metabolism in the marine bacterial family 'Psychromonadaceae'.</title>
        <authorList>
            <person name="Jin X."/>
            <person name="Yang Y."/>
            <person name="Cao H."/>
            <person name="Gao B."/>
            <person name="Zhao Z."/>
        </authorList>
    </citation>
    <scope>NUCLEOTIDE SEQUENCE [LARGE SCALE GENOMIC DNA]</scope>
    <source>
        <strain evidence="7 8">MKS20</strain>
    </source>
</reference>
<evidence type="ECO:0000313" key="7">
    <source>
        <dbReference type="EMBL" id="MCE2595269.1"/>
    </source>
</evidence>
<keyword evidence="1 6" id="KW-0479">Metal-binding</keyword>
<evidence type="ECO:0000313" key="8">
    <source>
        <dbReference type="Proteomes" id="UP001201273"/>
    </source>
</evidence>
<keyword evidence="5 6" id="KW-0411">Iron-sulfur</keyword>